<proteinExistence type="predicted"/>
<evidence type="ECO:0000256" key="1">
    <source>
        <dbReference type="ARBA" id="ARBA00004370"/>
    </source>
</evidence>
<feature type="transmembrane region" description="Helical" evidence="4">
    <location>
        <begin position="160"/>
        <end position="182"/>
    </location>
</feature>
<dbReference type="InterPro" id="IPR013655">
    <property type="entry name" value="PAS_fold_3"/>
</dbReference>
<evidence type="ECO:0000313" key="8">
    <source>
        <dbReference type="Proteomes" id="UP001059950"/>
    </source>
</evidence>
<dbReference type="PANTHER" id="PTHR32089:SF74">
    <property type="entry name" value="METHYL-ACCEPTING CHEMOTAXIS PROTEIN AER"/>
    <property type="match status" value="1"/>
</dbReference>
<organism evidence="7 8">
    <name type="scientific">Amphritea atlantica</name>
    <dbReference type="NCBI Taxonomy" id="355243"/>
    <lineage>
        <taxon>Bacteria</taxon>
        <taxon>Pseudomonadati</taxon>
        <taxon>Pseudomonadota</taxon>
        <taxon>Gammaproteobacteria</taxon>
        <taxon>Oceanospirillales</taxon>
        <taxon>Oceanospirillaceae</taxon>
        <taxon>Amphritea</taxon>
    </lineage>
</organism>
<evidence type="ECO:0000256" key="3">
    <source>
        <dbReference type="PROSITE-ProRule" id="PRU00284"/>
    </source>
</evidence>
<dbReference type="PROSITE" id="PS50112">
    <property type="entry name" value="PAS"/>
    <property type="match status" value="1"/>
</dbReference>
<evidence type="ECO:0000259" key="6">
    <source>
        <dbReference type="PROSITE" id="PS50112"/>
    </source>
</evidence>
<keyword evidence="2 3" id="KW-0807">Transducer</keyword>
<comment type="subcellular location">
    <subcellularLocation>
        <location evidence="1">Membrane</location>
    </subcellularLocation>
</comment>
<dbReference type="Pfam" id="PF08447">
    <property type="entry name" value="PAS_3"/>
    <property type="match status" value="1"/>
</dbReference>
<feature type="transmembrane region" description="Helical" evidence="4">
    <location>
        <begin position="135"/>
        <end position="154"/>
    </location>
</feature>
<dbReference type="PROSITE" id="PS50111">
    <property type="entry name" value="CHEMOTAXIS_TRANSDUC_2"/>
    <property type="match status" value="1"/>
</dbReference>
<keyword evidence="4" id="KW-0812">Transmembrane</keyword>
<dbReference type="EMBL" id="CP073344">
    <property type="protein sequence ID" value="UTW05453.1"/>
    <property type="molecule type" value="Genomic_DNA"/>
</dbReference>
<evidence type="ECO:0000256" key="2">
    <source>
        <dbReference type="ARBA" id="ARBA00023224"/>
    </source>
</evidence>
<dbReference type="CDD" id="cd00130">
    <property type="entry name" value="PAS"/>
    <property type="match status" value="1"/>
</dbReference>
<dbReference type="SMART" id="SM00283">
    <property type="entry name" value="MA"/>
    <property type="match status" value="1"/>
</dbReference>
<dbReference type="SUPFAM" id="SSF58104">
    <property type="entry name" value="Methyl-accepting chemotaxis protein (MCP) signaling domain"/>
    <property type="match status" value="1"/>
</dbReference>
<keyword evidence="8" id="KW-1185">Reference proteome</keyword>
<dbReference type="InterPro" id="IPR000014">
    <property type="entry name" value="PAS"/>
</dbReference>
<protein>
    <submittedName>
        <fullName evidence="7">Methyl-accepting chemotaxis protein</fullName>
    </submittedName>
</protein>
<dbReference type="InterPro" id="IPR035965">
    <property type="entry name" value="PAS-like_dom_sf"/>
</dbReference>
<dbReference type="Gene3D" id="1.10.287.950">
    <property type="entry name" value="Methyl-accepting chemotaxis protein"/>
    <property type="match status" value="1"/>
</dbReference>
<gene>
    <name evidence="7" type="ORF">KDX31_18695</name>
</gene>
<dbReference type="CDD" id="cd11386">
    <property type="entry name" value="MCP_signal"/>
    <property type="match status" value="1"/>
</dbReference>
<keyword evidence="4" id="KW-0472">Membrane</keyword>
<evidence type="ECO:0000313" key="7">
    <source>
        <dbReference type="EMBL" id="UTW05453.1"/>
    </source>
</evidence>
<dbReference type="Pfam" id="PF00015">
    <property type="entry name" value="MCPsignal"/>
    <property type="match status" value="1"/>
</dbReference>
<dbReference type="Proteomes" id="UP001059950">
    <property type="component" value="Chromosome"/>
</dbReference>
<sequence length="507" mass="55279">MNILSTTDAKGAITYVNPEFIQISGFENRELIGKNHNIVRHPDMPPAAFGDLWSTVQAGNSWMGIVKNRCKNGDHYWVDAYVTPIKRGEQIAEYQSVRRKPDQEYVKRAEKIYPQLLQNKKPRHIIKTPSLQTRILLSINLPILFCLATSALFFELSSTLLTIFSAALLISTALTCLFFAPLRQLSRQARQMVTNPVAQYIYTGRTDDIGQIQLAIKMLRSEASALVGRISDSADTLTQGSSELSSAVNQSEIGVRQQFAETDQVAAAVNQMSASIQEVAANAQNSSDSAANGLLEVSQGKQVVNQSMLSIQDLKQEIEQAVTVIADVEESSKSINSILDVIGGIAEQTNLLALNAAIEAARAGDAGRGFAVVADEVRLLANRTQTSTEEIREMIEKLQGSAGKAVLTMSQGQIKTDTCVSQNEGTVKALDAIYSAIELISNMNTQIAAAVEQQGVVADEINRSVLKIRDMSEQNLSAVEQTSVTSEKMLSVSQGFSELSSQFWARQ</sequence>
<dbReference type="InterPro" id="IPR004089">
    <property type="entry name" value="MCPsignal_dom"/>
</dbReference>
<dbReference type="NCBIfam" id="TIGR00229">
    <property type="entry name" value="sensory_box"/>
    <property type="match status" value="1"/>
</dbReference>
<evidence type="ECO:0000256" key="4">
    <source>
        <dbReference type="SAM" id="Phobius"/>
    </source>
</evidence>
<reference evidence="7" key="1">
    <citation type="submission" date="2021-04" db="EMBL/GenBank/DDBJ databases">
        <title>Oceanospirillales bacteria with DddD are important DMSP degraders in coastal seawater.</title>
        <authorList>
            <person name="Liu J."/>
        </authorList>
    </citation>
    <scope>NUCLEOTIDE SEQUENCE</scope>
    <source>
        <strain evidence="7">GY6</strain>
    </source>
</reference>
<feature type="domain" description="PAS" evidence="6">
    <location>
        <begin position="1"/>
        <end position="43"/>
    </location>
</feature>
<accession>A0ABY5H070</accession>
<dbReference type="Gene3D" id="3.30.450.20">
    <property type="entry name" value="PAS domain"/>
    <property type="match status" value="1"/>
</dbReference>
<name>A0ABY5H070_9GAMM</name>
<feature type="domain" description="Methyl-accepting transducer" evidence="5">
    <location>
        <begin position="233"/>
        <end position="469"/>
    </location>
</feature>
<keyword evidence="4" id="KW-1133">Transmembrane helix</keyword>
<evidence type="ECO:0000259" key="5">
    <source>
        <dbReference type="PROSITE" id="PS50111"/>
    </source>
</evidence>
<dbReference type="SUPFAM" id="SSF55785">
    <property type="entry name" value="PYP-like sensor domain (PAS domain)"/>
    <property type="match status" value="1"/>
</dbReference>
<dbReference type="PANTHER" id="PTHR32089">
    <property type="entry name" value="METHYL-ACCEPTING CHEMOTAXIS PROTEIN MCPB"/>
    <property type="match status" value="1"/>
</dbReference>